<dbReference type="PANTHER" id="PTHR34834:SF3">
    <property type="entry name" value="SPEM FAMILY MEMBER 3"/>
    <property type="match status" value="1"/>
</dbReference>
<proteinExistence type="predicted"/>
<feature type="region of interest" description="Disordered" evidence="5">
    <location>
        <begin position="446"/>
        <end position="534"/>
    </location>
</feature>
<dbReference type="GO" id="GO:0007291">
    <property type="term" value="P:sperm individualization"/>
    <property type="evidence" value="ECO:0007669"/>
    <property type="project" value="TreeGrafter"/>
</dbReference>
<feature type="region of interest" description="Disordered" evidence="5">
    <location>
        <begin position="1617"/>
        <end position="1668"/>
    </location>
</feature>
<evidence type="ECO:0000256" key="3">
    <source>
        <dbReference type="ARBA" id="ARBA00022989"/>
    </source>
</evidence>
<feature type="compositionally biased region" description="Polar residues" evidence="5">
    <location>
        <begin position="851"/>
        <end position="866"/>
    </location>
</feature>
<sequence length="2153" mass="234761">GTQAVLGPLVMCEQALYRAEPCSGTIPRKCQELGDSILLLLIRFIFFNLGMNVVTMLWRHLKGYLRVLFNYKEASCVGSHRMCMRCSVDPKNLCSRVHGPEHTSAQTPAQAQDQDTSHASAQSLGQTSVCTLTHAHLTYIHANTLVPLPTSAPATAPALAPTPVPVPISATTSVPGLGMALTNTQVPSTTPTPILGSIPSTLSAFSQGLSSGHVVYHDRRVKQNLFHMCPPQNSGYSRKNLLLDAASGHGLVSSGTAEQTLKQCSRDSAKPSTGSILGYLELGNMEGKISNDAKDKLVQSKTFPYCSFHPGSFEKRNTDPQTPVYPTFLVYSKDAAPSQPCFHSPTSAQSSPCTMPPPCTPSLPLVSPRSFVLQHSNHQKPSTLIQTPTFPSTSKSPQSVLSSQGPMPPQLSTTIQPPELHESLGLNQGSVLQRTPGPSKHCRVFRNPGLTPHPGLHKDPGLIQDRGLHKNPGLTRDPGLPKNPGLAQYPGLHKLPGLTQDPYLCKNPSLSHDSDLQKNPVITQDSGSQKSLGSTRDRRFFIRPYLTQPSGLHKTTPFLQTSDIQRSSGFMRIWNESKRLYSIKVKSSPKKLASIIAHTLVNILDVTRVQVMPKIQESLGVQTLPKILGQRSVRTLPKTLESTRAQAFARNLKSPGLETTRIQVLPKILESAGAKALLKILTSIRNQALPKPLKSKGVVALPKMLEITGAQNITMTLTSTNTRELIEILAPINSGLSKRSGLHNNSCLIPNPGLHKNPLGTDSVQVLGPHQTRKAQVAYNDLQIFSEVPVLIELQSSSRRAGSQDWVYHPMDTTSNNSPETIKVWGYQCAQSNLEKEGTDMHEERSLPSCAHSQPNCSPHPSTGHLNYSRDPHEMRRPAAELAEILPVKRALATSASLTVLAEASDQRAPAPSSALLLRPSHLLPDVQATEHPPPPPTFMPLSRNPGGNANYQVYDSLVLKRQPQESQARANLLLPSTSASRPSLHGSQTGKMNLPAANGPHTRSCFQTGRFHIWAGPAPGPVKGMKMAEALDSSQAFSRPLRPRKCQEQGYSILLILVSFILLNVGINVVTMLWRHLKRFLRALFNRIFHKDKQASCVGSHRMCMRFSVHPKNLCSRLSSRFCHGPSFLLGHPNHLDSWIPDTKDEKASKYCWMAPQCGRAWASTEAPRGLWKERVVGVPSQLLFEVKTSSKLRRMSKVDVVPLRLPQDSKTKNPGSDTAQDPARAQTHPPVQPPAHAPAKAQNTSSAHPPEHIPQAETCSRGHAREQTSAQAQAFSLVHPTGNTPAKAQNFSSSHPSEHAPPQAQACSTFHSPEHTTPQAQTPSPALTPEHSPAQVHGPEHTSAHTPVQAQAQAPSHASAQSLGHTSVSTLTHAHLTYTHANTLVPPPTSAPDTTPALAPTPVPVPISATTSVPALGMALMNTPVPSTTPTPILDSIPSTLSAFSQGLSSGHVVYDDRRVKQNLFHVCPPQNPGYSRKDLGTPSRPQEGHGLVSPGAAEETLKQCSRDSVKPSTGSILGYLELGNMEWKVSNDAKDKFVQSKTLPYCSFHPCRSEKRNTDPQTPVYPTFLVYSKDAAPSQPCFHSPTSALSSPCTMPPPCTLSLPIIFGLQHSNHQKPSTFIQPPTFPPTSKSPQSVLSSQGPIPPQLSTTFQTPNQPQPPELHESLGINKGSVLQRTPGPSKDCVELSETQDLPQIKASTRTQALSKTQASTRTQALPETQASPRTQVLLKIQASTSFQALPKTHNSARIQAFPKSLIFRRIHAHTSPNPLVSTRTQHFSKLLTFRGAQALCMILESIGIWNEGKRLYCIKVKSSPKKLASIIAHTLLKILDVTRVQVTPKIQESLGVQTLPKIWAREALCKPLASIRVQALPETQETTRIQVLPKILESAGAKALLKILTSVRIQALPKPLKSKGDVALPKMLEITGAQNIPMTLTSTSTRELIAMLAPIRRSGLHNNSCLIPNPGLHKNHLGTDFVQVLGPHQTRKSFISEAVPRKEDAGQHIPWTSVPPSQNSCSPRAQVAYNDLQIFSAVPVLIELQSPFRRAGSQDWVYHTMDTDPPACQNYRQMSTPPKTSWKPYCPGSGTRLGHVVFDARQRQFRAGRDKCEALSPRRLHRETSNNSPETIKVWRYQCVMRSLEKEGTGMHEE</sequence>
<gene>
    <name evidence="7" type="ORF">EI555_012807</name>
</gene>
<feature type="region of interest" description="Disordered" evidence="5">
    <location>
        <begin position="1205"/>
        <end position="1367"/>
    </location>
</feature>
<dbReference type="GO" id="GO:0016020">
    <property type="term" value="C:membrane"/>
    <property type="evidence" value="ECO:0007669"/>
    <property type="project" value="UniProtKB-SubCell"/>
</dbReference>
<dbReference type="EMBL" id="RWIC01002858">
    <property type="protein sequence ID" value="TKC33527.1"/>
    <property type="molecule type" value="Genomic_DNA"/>
</dbReference>
<accession>A0A4U1ED35</accession>
<evidence type="ECO:0000256" key="2">
    <source>
        <dbReference type="ARBA" id="ARBA00022692"/>
    </source>
</evidence>
<keyword evidence="3 6" id="KW-1133">Transmembrane helix</keyword>
<organism evidence="7 8">
    <name type="scientific">Monodon monoceros</name>
    <name type="common">Narwhal</name>
    <name type="synonym">Ceratodon monodon</name>
    <dbReference type="NCBI Taxonomy" id="40151"/>
    <lineage>
        <taxon>Eukaryota</taxon>
        <taxon>Metazoa</taxon>
        <taxon>Chordata</taxon>
        <taxon>Craniata</taxon>
        <taxon>Vertebrata</taxon>
        <taxon>Euteleostomi</taxon>
        <taxon>Mammalia</taxon>
        <taxon>Eutheria</taxon>
        <taxon>Laurasiatheria</taxon>
        <taxon>Artiodactyla</taxon>
        <taxon>Whippomorpha</taxon>
        <taxon>Cetacea</taxon>
        <taxon>Odontoceti</taxon>
        <taxon>Monodontidae</taxon>
        <taxon>Monodon</taxon>
    </lineage>
</organism>
<comment type="subcellular location">
    <subcellularLocation>
        <location evidence="1">Membrane</location>
        <topology evidence="1">Single-pass membrane protein</topology>
    </subcellularLocation>
</comment>
<feature type="region of interest" description="Disordered" evidence="5">
    <location>
        <begin position="836"/>
        <end position="871"/>
    </location>
</feature>
<feature type="region of interest" description="Disordered" evidence="5">
    <location>
        <begin position="378"/>
        <end position="411"/>
    </location>
</feature>
<keyword evidence="2 6" id="KW-0812">Transmembrane</keyword>
<feature type="compositionally biased region" description="Basic and acidic residues" evidence="5">
    <location>
        <begin position="836"/>
        <end position="846"/>
    </location>
</feature>
<feature type="compositionally biased region" description="Polar residues" evidence="5">
    <location>
        <begin position="1307"/>
        <end position="1327"/>
    </location>
</feature>
<name>A0A4U1ED35_MONMO</name>
<dbReference type="GO" id="GO:0030317">
    <property type="term" value="P:flagellated sperm motility"/>
    <property type="evidence" value="ECO:0007669"/>
    <property type="project" value="TreeGrafter"/>
</dbReference>
<evidence type="ECO:0000256" key="6">
    <source>
        <dbReference type="SAM" id="Phobius"/>
    </source>
</evidence>
<feature type="region of interest" description="Disordered" evidence="5">
    <location>
        <begin position="1384"/>
        <end position="1405"/>
    </location>
</feature>
<keyword evidence="4 6" id="KW-0472">Membrane</keyword>
<feature type="region of interest" description="Disordered" evidence="5">
    <location>
        <begin position="99"/>
        <end position="120"/>
    </location>
</feature>
<feature type="compositionally biased region" description="Low complexity" evidence="5">
    <location>
        <begin position="1351"/>
        <end position="1364"/>
    </location>
</feature>
<feature type="region of interest" description="Disordered" evidence="5">
    <location>
        <begin position="1471"/>
        <end position="1500"/>
    </location>
</feature>
<evidence type="ECO:0000256" key="1">
    <source>
        <dbReference type="ARBA" id="ARBA00004167"/>
    </source>
</evidence>
<comment type="caution">
    <text evidence="7">The sequence shown here is derived from an EMBL/GenBank/DDBJ whole genome shotgun (WGS) entry which is preliminary data.</text>
</comment>
<evidence type="ECO:0000313" key="8">
    <source>
        <dbReference type="Proteomes" id="UP000308365"/>
    </source>
</evidence>
<protein>
    <submittedName>
        <fullName evidence="7">Uncharacterized protein</fullName>
    </submittedName>
</protein>
<feature type="non-terminal residue" evidence="7">
    <location>
        <position position="1"/>
    </location>
</feature>
<evidence type="ECO:0000256" key="5">
    <source>
        <dbReference type="SAM" id="MobiDB-lite"/>
    </source>
</evidence>
<evidence type="ECO:0000313" key="7">
    <source>
        <dbReference type="EMBL" id="TKC33527.1"/>
    </source>
</evidence>
<dbReference type="PANTHER" id="PTHR34834">
    <property type="entry name" value="SPERMATID MATURATION PROTEIN 1"/>
    <property type="match status" value="1"/>
</dbReference>
<dbReference type="Proteomes" id="UP000308365">
    <property type="component" value="Unassembled WGS sequence"/>
</dbReference>
<evidence type="ECO:0000256" key="4">
    <source>
        <dbReference type="ARBA" id="ARBA00023136"/>
    </source>
</evidence>
<feature type="transmembrane region" description="Helical" evidence="6">
    <location>
        <begin position="37"/>
        <end position="58"/>
    </location>
</feature>
<feature type="compositionally biased region" description="Polar residues" evidence="5">
    <location>
        <begin position="1617"/>
        <end position="1644"/>
    </location>
</feature>
<feature type="compositionally biased region" description="Polar residues" evidence="5">
    <location>
        <begin position="520"/>
        <end position="534"/>
    </location>
</feature>
<reference evidence="8" key="1">
    <citation type="journal article" date="2019" name="IScience">
        <title>Narwhal Genome Reveals Long-Term Low Genetic Diversity despite Current Large Abundance Size.</title>
        <authorList>
            <person name="Westbury M.V."/>
            <person name="Petersen B."/>
            <person name="Garde E."/>
            <person name="Heide-Jorgensen M.P."/>
            <person name="Lorenzen E.D."/>
        </authorList>
    </citation>
    <scope>NUCLEOTIDE SEQUENCE [LARGE SCALE GENOMIC DNA]</scope>
</reference>
<feature type="compositionally biased region" description="Polar residues" evidence="5">
    <location>
        <begin position="1283"/>
        <end position="1297"/>
    </location>
</feature>
<feature type="compositionally biased region" description="Low complexity" evidence="5">
    <location>
        <begin position="103"/>
        <end position="114"/>
    </location>
</feature>
<dbReference type="GO" id="GO:0005737">
    <property type="term" value="C:cytoplasm"/>
    <property type="evidence" value="ECO:0007669"/>
    <property type="project" value="TreeGrafter"/>
</dbReference>